<feature type="region of interest" description="Disordered" evidence="6">
    <location>
        <begin position="388"/>
        <end position="432"/>
    </location>
</feature>
<dbReference type="InterPro" id="IPR006143">
    <property type="entry name" value="RND_pump_MFP"/>
</dbReference>
<dbReference type="Gene3D" id="1.10.287.470">
    <property type="entry name" value="Helix hairpin bin"/>
    <property type="match status" value="1"/>
</dbReference>
<dbReference type="InterPro" id="IPR058637">
    <property type="entry name" value="YknX-like_C"/>
</dbReference>
<accession>A0AAV3U758</accession>
<protein>
    <submittedName>
        <fullName evidence="12">Multidrug efflux RND transporter periplasmic adaptor subunit MuxA</fullName>
    </submittedName>
</protein>
<feature type="domain" description="YknX-like C-terminal permuted SH3-like" evidence="11">
    <location>
        <begin position="318"/>
        <end position="384"/>
    </location>
</feature>
<evidence type="ECO:0000259" key="11">
    <source>
        <dbReference type="Pfam" id="PF25989"/>
    </source>
</evidence>
<comment type="subcellular location">
    <subcellularLocation>
        <location evidence="1">Cell membrane</location>
    </subcellularLocation>
</comment>
<dbReference type="PANTHER" id="PTHR30469">
    <property type="entry name" value="MULTIDRUG RESISTANCE PROTEIN MDTA"/>
    <property type="match status" value="1"/>
</dbReference>
<keyword evidence="4" id="KW-0997">Cell inner membrane</keyword>
<comment type="caution">
    <text evidence="12">The sequence shown here is derived from an EMBL/GenBank/DDBJ whole genome shotgun (WGS) entry which is preliminary data.</text>
</comment>
<dbReference type="Pfam" id="PF25944">
    <property type="entry name" value="Beta-barrel_RND"/>
    <property type="match status" value="1"/>
</dbReference>
<dbReference type="InterPro" id="IPR058624">
    <property type="entry name" value="MdtA-like_HH"/>
</dbReference>
<dbReference type="Pfam" id="PF25917">
    <property type="entry name" value="BSH_RND"/>
    <property type="match status" value="1"/>
</dbReference>
<feature type="domain" description="Multidrug resistance protein MdtA-like alpha-helical hairpin" evidence="8">
    <location>
        <begin position="122"/>
        <end position="192"/>
    </location>
</feature>
<organism evidence="12 13">
    <name type="scientific">Halioxenophilus aromaticivorans</name>
    <dbReference type="NCBI Taxonomy" id="1306992"/>
    <lineage>
        <taxon>Bacteria</taxon>
        <taxon>Pseudomonadati</taxon>
        <taxon>Pseudomonadota</taxon>
        <taxon>Gammaproteobacteria</taxon>
        <taxon>Alteromonadales</taxon>
        <taxon>Alteromonadaceae</taxon>
        <taxon>Halioxenophilus</taxon>
    </lineage>
</organism>
<evidence type="ECO:0000256" key="3">
    <source>
        <dbReference type="ARBA" id="ARBA00022475"/>
    </source>
</evidence>
<evidence type="ECO:0000256" key="7">
    <source>
        <dbReference type="SAM" id="Phobius"/>
    </source>
</evidence>
<feature type="compositionally biased region" description="Basic and acidic residues" evidence="6">
    <location>
        <begin position="420"/>
        <end position="432"/>
    </location>
</feature>
<gene>
    <name evidence="12" type="primary">muxA</name>
    <name evidence="12" type="ORF">GCM10025791_37680</name>
</gene>
<dbReference type="EMBL" id="BAABLX010000029">
    <property type="protein sequence ID" value="GAA4953197.1"/>
    <property type="molecule type" value="Genomic_DNA"/>
</dbReference>
<keyword evidence="7" id="KW-0812">Transmembrane</keyword>
<dbReference type="GO" id="GO:1990281">
    <property type="term" value="C:efflux pump complex"/>
    <property type="evidence" value="ECO:0007669"/>
    <property type="project" value="TreeGrafter"/>
</dbReference>
<dbReference type="SUPFAM" id="SSF111369">
    <property type="entry name" value="HlyD-like secretion proteins"/>
    <property type="match status" value="1"/>
</dbReference>
<dbReference type="Gene3D" id="2.40.30.170">
    <property type="match status" value="1"/>
</dbReference>
<feature type="domain" description="Multidrug resistance protein MdtA-like barrel-sandwich hybrid" evidence="9">
    <location>
        <begin position="82"/>
        <end position="225"/>
    </location>
</feature>
<evidence type="ECO:0000256" key="2">
    <source>
        <dbReference type="ARBA" id="ARBA00009477"/>
    </source>
</evidence>
<keyword evidence="5 7" id="KW-0472">Membrane</keyword>
<dbReference type="NCBIfam" id="TIGR01730">
    <property type="entry name" value="RND_mfp"/>
    <property type="match status" value="1"/>
</dbReference>
<dbReference type="GO" id="GO:0015562">
    <property type="term" value="F:efflux transmembrane transporter activity"/>
    <property type="evidence" value="ECO:0007669"/>
    <property type="project" value="TreeGrafter"/>
</dbReference>
<evidence type="ECO:0000259" key="10">
    <source>
        <dbReference type="Pfam" id="PF25944"/>
    </source>
</evidence>
<evidence type="ECO:0000256" key="4">
    <source>
        <dbReference type="ARBA" id="ARBA00022519"/>
    </source>
</evidence>
<dbReference type="Proteomes" id="UP001409585">
    <property type="component" value="Unassembled WGS sequence"/>
</dbReference>
<dbReference type="RefSeq" id="WP_345426094.1">
    <property type="nucleotide sequence ID" value="NZ_AP031496.1"/>
</dbReference>
<dbReference type="PANTHER" id="PTHR30469:SF12">
    <property type="entry name" value="MULTIDRUG RESISTANCE PROTEIN MDTA"/>
    <property type="match status" value="1"/>
</dbReference>
<evidence type="ECO:0000259" key="8">
    <source>
        <dbReference type="Pfam" id="PF25876"/>
    </source>
</evidence>
<evidence type="ECO:0000313" key="13">
    <source>
        <dbReference type="Proteomes" id="UP001409585"/>
    </source>
</evidence>
<keyword evidence="7" id="KW-1133">Transmembrane helix</keyword>
<feature type="transmembrane region" description="Helical" evidence="7">
    <location>
        <begin position="15"/>
        <end position="37"/>
    </location>
</feature>
<dbReference type="Pfam" id="PF25876">
    <property type="entry name" value="HH_MFP_RND"/>
    <property type="match status" value="1"/>
</dbReference>
<evidence type="ECO:0000256" key="1">
    <source>
        <dbReference type="ARBA" id="ARBA00004236"/>
    </source>
</evidence>
<evidence type="ECO:0000256" key="6">
    <source>
        <dbReference type="SAM" id="MobiDB-lite"/>
    </source>
</evidence>
<dbReference type="InterPro" id="IPR058625">
    <property type="entry name" value="MdtA-like_BSH"/>
</dbReference>
<dbReference type="Pfam" id="PF25989">
    <property type="entry name" value="YknX_C"/>
    <property type="match status" value="1"/>
</dbReference>
<dbReference type="Gene3D" id="2.40.420.20">
    <property type="match status" value="1"/>
</dbReference>
<reference evidence="13" key="1">
    <citation type="journal article" date="2019" name="Int. J. Syst. Evol. Microbiol.">
        <title>The Global Catalogue of Microorganisms (GCM) 10K type strain sequencing project: providing services to taxonomists for standard genome sequencing and annotation.</title>
        <authorList>
            <consortium name="The Broad Institute Genomics Platform"/>
            <consortium name="The Broad Institute Genome Sequencing Center for Infectious Disease"/>
            <person name="Wu L."/>
            <person name="Ma J."/>
        </authorList>
    </citation>
    <scope>NUCLEOTIDE SEQUENCE [LARGE SCALE GENOMIC DNA]</scope>
    <source>
        <strain evidence="13">JCM 19134</strain>
    </source>
</reference>
<name>A0AAV3U758_9ALTE</name>
<proteinExistence type="inferred from homology"/>
<feature type="domain" description="Multidrug resistance protein MdtA-like beta-barrel" evidence="10">
    <location>
        <begin position="229"/>
        <end position="311"/>
    </location>
</feature>
<evidence type="ECO:0000256" key="5">
    <source>
        <dbReference type="ARBA" id="ARBA00023136"/>
    </source>
</evidence>
<dbReference type="Gene3D" id="2.40.50.100">
    <property type="match status" value="1"/>
</dbReference>
<comment type="similarity">
    <text evidence="2">Belongs to the membrane fusion protein (MFP) (TC 8.A.1) family.</text>
</comment>
<keyword evidence="13" id="KW-1185">Reference proteome</keyword>
<dbReference type="InterPro" id="IPR058626">
    <property type="entry name" value="MdtA-like_b-barrel"/>
</dbReference>
<dbReference type="AlphaFoldDB" id="A0AAV3U758"/>
<evidence type="ECO:0000313" key="12">
    <source>
        <dbReference type="EMBL" id="GAA4953197.1"/>
    </source>
</evidence>
<keyword evidence="3" id="KW-1003">Cell membrane</keyword>
<evidence type="ECO:0000259" key="9">
    <source>
        <dbReference type="Pfam" id="PF25917"/>
    </source>
</evidence>
<sequence>MDNSTPPNTPKRGRLLTGILGGGLVAVVAGAIVYSFLPSSDSQSMPPQRRGWDSPAIVQAQPAVIGDLHVLVKSIGTVTPLNTVNVSSRVGGILDSILFKEGATVEKGTVLAAIDPLPYEAQLEQVEGQLQQNQAKLANEKSNLALYETLWEQDSIARQTLSDQKALVNELLGTVKANEAAVKDARLQLSWTQIEAPISGMLGLRKVDQGNVVSTGDAEGLVTITQMQPITVNFTVPEVQVGPLRKSYLGNQKMVVDVLDREESKIIATGELTTLDNQIDLTTGTLKVRAQFANDDLALFPNQFVNVRLRLSTLNAALLIPGDAIQYGTNRSYVYVITEGKAYARDIVLGEASGDQVQVIEGLKEGELVVLEGLDRLRDGKQVILADAETGLGVSQPPSNEPAEAPPGRRPEGAPPPNGERPKFRRPENKPS</sequence>